<reference evidence="1 2" key="1">
    <citation type="submission" date="2014-04" db="EMBL/GenBank/DDBJ databases">
        <title>Genome evolution of avian class.</title>
        <authorList>
            <person name="Zhang G."/>
            <person name="Li C."/>
        </authorList>
    </citation>
    <scope>NUCLEOTIDE SEQUENCE [LARGE SCALE GENOMIC DNA]</scope>
    <source>
        <strain evidence="1">BGI_N338</strain>
    </source>
</reference>
<sequence length="44" mass="4961">AAIDFLLLAHGHRSEDIEEMCCMNLSNHSELVYKSIQLLKDGSK</sequence>
<dbReference type="Gene3D" id="1.10.287.210">
    <property type="match status" value="1"/>
</dbReference>
<accession>A0A094L7K4</accession>
<dbReference type="EMBL" id="KL280034">
    <property type="protein sequence ID" value="KFZ67328.1"/>
    <property type="molecule type" value="Genomic_DNA"/>
</dbReference>
<evidence type="ECO:0000313" key="1">
    <source>
        <dbReference type="EMBL" id="KFZ67328.1"/>
    </source>
</evidence>
<dbReference type="Proteomes" id="UP000053854">
    <property type="component" value="Unassembled WGS sequence"/>
</dbReference>
<gene>
    <name evidence="1" type="ORF">N338_09005</name>
</gene>
<protein>
    <submittedName>
        <fullName evidence="1">Uncharacterized protein</fullName>
    </submittedName>
</protein>
<feature type="non-terminal residue" evidence="1">
    <location>
        <position position="44"/>
    </location>
</feature>
<keyword evidence="2" id="KW-1185">Reference proteome</keyword>
<feature type="non-terminal residue" evidence="1">
    <location>
        <position position="1"/>
    </location>
</feature>
<organism evidence="1 2">
    <name type="scientific">Podiceps cristatus</name>
    <name type="common">Great crested grebe</name>
    <dbReference type="NCBI Taxonomy" id="345573"/>
    <lineage>
        <taxon>Eukaryota</taxon>
        <taxon>Metazoa</taxon>
        <taxon>Chordata</taxon>
        <taxon>Craniata</taxon>
        <taxon>Vertebrata</taxon>
        <taxon>Euteleostomi</taxon>
        <taxon>Archelosauria</taxon>
        <taxon>Archosauria</taxon>
        <taxon>Dinosauria</taxon>
        <taxon>Saurischia</taxon>
        <taxon>Theropoda</taxon>
        <taxon>Coelurosauria</taxon>
        <taxon>Aves</taxon>
        <taxon>Neognathae</taxon>
        <taxon>Neoaves</taxon>
        <taxon>Mirandornithes</taxon>
        <taxon>Podicipediformes</taxon>
        <taxon>Podicipedidae</taxon>
        <taxon>Podiceps</taxon>
    </lineage>
</organism>
<dbReference type="AlphaFoldDB" id="A0A094L7K4"/>
<dbReference type="OrthoDB" id="9838443at2759"/>
<evidence type="ECO:0000313" key="2">
    <source>
        <dbReference type="Proteomes" id="UP000053854"/>
    </source>
</evidence>
<name>A0A094L7K4_PODCR</name>
<dbReference type="SUPFAM" id="SSF58069">
    <property type="entry name" value="Virus ectodomain"/>
    <property type="match status" value="1"/>
</dbReference>
<proteinExistence type="predicted"/>